<proteinExistence type="predicted"/>
<dbReference type="AlphaFoldDB" id="A0A927RBK2"/>
<dbReference type="Gene3D" id="3.40.630.30">
    <property type="match status" value="1"/>
</dbReference>
<keyword evidence="1 4" id="KW-0808">Transferase</keyword>
<evidence type="ECO:0000256" key="1">
    <source>
        <dbReference type="ARBA" id="ARBA00022679"/>
    </source>
</evidence>
<dbReference type="CDD" id="cd04301">
    <property type="entry name" value="NAT_SF"/>
    <property type="match status" value="1"/>
</dbReference>
<dbReference type="SUPFAM" id="SSF55729">
    <property type="entry name" value="Acyl-CoA N-acyltransferases (Nat)"/>
    <property type="match status" value="1"/>
</dbReference>
<dbReference type="Proteomes" id="UP000638648">
    <property type="component" value="Unassembled WGS sequence"/>
</dbReference>
<dbReference type="InterPro" id="IPR016181">
    <property type="entry name" value="Acyl_CoA_acyltransferase"/>
</dbReference>
<dbReference type="NCBIfam" id="NF040504">
    <property type="entry name" value="resist_ArsN1b"/>
    <property type="match status" value="1"/>
</dbReference>
<organism evidence="4 5">
    <name type="scientific">Actinopolymorpha pittospori</name>
    <dbReference type="NCBI Taxonomy" id="648752"/>
    <lineage>
        <taxon>Bacteria</taxon>
        <taxon>Bacillati</taxon>
        <taxon>Actinomycetota</taxon>
        <taxon>Actinomycetes</taxon>
        <taxon>Propionibacteriales</taxon>
        <taxon>Actinopolymorphaceae</taxon>
        <taxon>Actinopolymorpha</taxon>
    </lineage>
</organism>
<dbReference type="Pfam" id="PF13420">
    <property type="entry name" value="Acetyltransf_4"/>
    <property type="match status" value="1"/>
</dbReference>
<comment type="caution">
    <text evidence="4">The sequence shown here is derived from an EMBL/GenBank/DDBJ whole genome shotgun (WGS) entry which is preliminary data.</text>
</comment>
<dbReference type="PANTHER" id="PTHR43072:SF23">
    <property type="entry name" value="UPF0039 PROTEIN C11D3.02C"/>
    <property type="match status" value="1"/>
</dbReference>
<name>A0A927RBK2_9ACTN</name>
<dbReference type="RefSeq" id="WP_192753631.1">
    <property type="nucleotide sequence ID" value="NZ_BAABJL010000095.1"/>
</dbReference>
<accession>A0A927RBK2</accession>
<evidence type="ECO:0000259" key="3">
    <source>
        <dbReference type="PROSITE" id="PS51186"/>
    </source>
</evidence>
<protein>
    <submittedName>
        <fullName evidence="4">Phosphinothricin acetyltransferase</fullName>
        <ecNumber evidence="4">2.3.1.183</ecNumber>
    </submittedName>
</protein>
<dbReference type="EMBL" id="JADBEM010000001">
    <property type="protein sequence ID" value="MBE1610232.1"/>
    <property type="molecule type" value="Genomic_DNA"/>
</dbReference>
<dbReference type="PANTHER" id="PTHR43072">
    <property type="entry name" value="N-ACETYLTRANSFERASE"/>
    <property type="match status" value="1"/>
</dbReference>
<gene>
    <name evidence="4" type="ORF">HEB94_007080</name>
</gene>
<evidence type="ECO:0000256" key="2">
    <source>
        <dbReference type="ARBA" id="ARBA00023315"/>
    </source>
</evidence>
<dbReference type="PROSITE" id="PS51186">
    <property type="entry name" value="GNAT"/>
    <property type="match status" value="1"/>
</dbReference>
<evidence type="ECO:0000313" key="4">
    <source>
        <dbReference type="EMBL" id="MBE1610232.1"/>
    </source>
</evidence>
<feature type="domain" description="N-acetyltransferase" evidence="3">
    <location>
        <begin position="11"/>
        <end position="171"/>
    </location>
</feature>
<dbReference type="EC" id="2.3.1.183" evidence="4"/>
<dbReference type="InterPro" id="IPR000182">
    <property type="entry name" value="GNAT_dom"/>
</dbReference>
<dbReference type="GO" id="GO:0102971">
    <property type="term" value="F:phosphinothricin N-acetyltransferase activity"/>
    <property type="evidence" value="ECO:0007669"/>
    <property type="project" value="UniProtKB-EC"/>
</dbReference>
<reference evidence="4" key="1">
    <citation type="submission" date="2020-10" db="EMBL/GenBank/DDBJ databases">
        <title>Sequencing the genomes of 1000 actinobacteria strains.</title>
        <authorList>
            <person name="Klenk H.-P."/>
        </authorList>
    </citation>
    <scope>NUCLEOTIDE SEQUENCE</scope>
    <source>
        <strain evidence="4">DSM 45354</strain>
    </source>
</reference>
<sequence>MSRDGVPTGDLKVRDASTDDAQACAAIYAPYVRDTAITFEMEPPTPADMAQRIASALRTHAWLVLEEHGRVVGYAYGSPFRPRPAYRWSCALSIYLEPGRRRTGAGRALYEALFARLAERGFRTAVAGMTLPNDASVGLHHAMGFEPVGTYRRIGWKHGAWHDVAWVQTNITSSDDPPAEPS</sequence>
<evidence type="ECO:0000313" key="5">
    <source>
        <dbReference type="Proteomes" id="UP000638648"/>
    </source>
</evidence>
<keyword evidence="2 4" id="KW-0012">Acyltransferase</keyword>
<keyword evidence="5" id="KW-1185">Reference proteome</keyword>